<proteinExistence type="predicted"/>
<dbReference type="GO" id="GO:0005886">
    <property type="term" value="C:plasma membrane"/>
    <property type="evidence" value="ECO:0007669"/>
    <property type="project" value="TreeGrafter"/>
</dbReference>
<feature type="transmembrane region" description="Helical" evidence="1">
    <location>
        <begin position="34"/>
        <end position="58"/>
    </location>
</feature>
<dbReference type="STRING" id="1715989.NITINOP_2430"/>
<dbReference type="EMBL" id="LN885086">
    <property type="protein sequence ID" value="CUQ67402.1"/>
    <property type="molecule type" value="Genomic_DNA"/>
</dbReference>
<dbReference type="Proteomes" id="UP000066284">
    <property type="component" value="Chromosome 1"/>
</dbReference>
<dbReference type="InterPro" id="IPR051599">
    <property type="entry name" value="Cell_Envelope_Assoc"/>
</dbReference>
<evidence type="ECO:0000259" key="2">
    <source>
        <dbReference type="Pfam" id="PF02698"/>
    </source>
</evidence>
<evidence type="ECO:0000256" key="1">
    <source>
        <dbReference type="SAM" id="Phobius"/>
    </source>
</evidence>
<dbReference type="RefSeq" id="WP_158023379.1">
    <property type="nucleotide sequence ID" value="NZ_LN885086.1"/>
</dbReference>
<dbReference type="CDD" id="cd06259">
    <property type="entry name" value="YdcF-like"/>
    <property type="match status" value="1"/>
</dbReference>
<feature type="transmembrane region" description="Helical" evidence="1">
    <location>
        <begin position="7"/>
        <end position="28"/>
    </location>
</feature>
<dbReference type="Pfam" id="PF02698">
    <property type="entry name" value="DUF218"/>
    <property type="match status" value="1"/>
</dbReference>
<dbReference type="KEGG" id="nio:NITINOP_2430"/>
<protein>
    <submittedName>
        <fullName evidence="3">Integral membrane protein</fullName>
    </submittedName>
</protein>
<keyword evidence="4" id="KW-1185">Reference proteome</keyword>
<accession>A0A0S4KW15</accession>
<dbReference type="PANTHER" id="PTHR30336:SF4">
    <property type="entry name" value="ENVELOPE BIOGENESIS FACTOR ELYC"/>
    <property type="match status" value="1"/>
</dbReference>
<reference evidence="4" key="1">
    <citation type="submission" date="2015-09" db="EMBL/GenBank/DDBJ databases">
        <authorList>
            <person name="Daims H."/>
        </authorList>
    </citation>
    <scope>NUCLEOTIDE SEQUENCE [LARGE SCALE GENOMIC DNA]</scope>
</reference>
<name>A0A0S4KW15_9BACT</name>
<keyword evidence="1" id="KW-1133">Transmembrane helix</keyword>
<dbReference type="GO" id="GO:0000270">
    <property type="term" value="P:peptidoglycan metabolic process"/>
    <property type="evidence" value="ECO:0007669"/>
    <property type="project" value="TreeGrafter"/>
</dbReference>
<keyword evidence="1" id="KW-0472">Membrane</keyword>
<dbReference type="InterPro" id="IPR014729">
    <property type="entry name" value="Rossmann-like_a/b/a_fold"/>
</dbReference>
<evidence type="ECO:0000313" key="3">
    <source>
        <dbReference type="EMBL" id="CUQ67402.1"/>
    </source>
</evidence>
<dbReference type="GO" id="GO:0043164">
    <property type="term" value="P:Gram-negative-bacterium-type cell wall biogenesis"/>
    <property type="evidence" value="ECO:0007669"/>
    <property type="project" value="TreeGrafter"/>
</dbReference>
<dbReference type="InterPro" id="IPR003848">
    <property type="entry name" value="DUF218"/>
</dbReference>
<dbReference type="AlphaFoldDB" id="A0A0S4KW15"/>
<organism evidence="3 4">
    <name type="scientific">Candidatus Nitrospira inopinata</name>
    <dbReference type="NCBI Taxonomy" id="1715989"/>
    <lineage>
        <taxon>Bacteria</taxon>
        <taxon>Pseudomonadati</taxon>
        <taxon>Nitrospirota</taxon>
        <taxon>Nitrospiria</taxon>
        <taxon>Nitrospirales</taxon>
        <taxon>Nitrospiraceae</taxon>
        <taxon>Nitrospira</taxon>
    </lineage>
</organism>
<dbReference type="PANTHER" id="PTHR30336">
    <property type="entry name" value="INNER MEMBRANE PROTEIN, PROBABLE PERMEASE"/>
    <property type="match status" value="1"/>
</dbReference>
<dbReference type="OrthoDB" id="9809813at2"/>
<sequence length="242" mass="26313">MEVIAKYLVLPSNLMTISLLVGLVLLLFRMTKKGLWVGLGGVAIYLVFGTGPVSFLLLGALEFRIPPADLTEREKAEAIVVLAGYGEADPDHPLSSRVNGTSAIRLLETVMLHKSWPNMPVFVSGFQEVADIMRDILISAGVPQSQIIVDSLSMNTYESAIHLAPMLGNQPFLLVTSAGHMPRAMGVFLKAGTHPLPVPTDYMTKRNPLATTYLPSPLHLHCSDLAMSEYAALAWYSLKGRV</sequence>
<dbReference type="Gene3D" id="3.40.50.620">
    <property type="entry name" value="HUPs"/>
    <property type="match status" value="1"/>
</dbReference>
<gene>
    <name evidence="3" type="ORF">NITINOP_2430</name>
</gene>
<keyword evidence="1" id="KW-0812">Transmembrane</keyword>
<feature type="domain" description="DUF218" evidence="2">
    <location>
        <begin position="77"/>
        <end position="231"/>
    </location>
</feature>
<evidence type="ECO:0000313" key="4">
    <source>
        <dbReference type="Proteomes" id="UP000066284"/>
    </source>
</evidence>